<feature type="region of interest" description="Disordered" evidence="3">
    <location>
        <begin position="164"/>
        <end position="195"/>
    </location>
</feature>
<keyword evidence="2" id="KW-0040">ANK repeat</keyword>
<dbReference type="InterPro" id="IPR002110">
    <property type="entry name" value="Ankyrin_rpt"/>
</dbReference>
<evidence type="ECO:0000313" key="4">
    <source>
        <dbReference type="EMBL" id="CAF2947010.1"/>
    </source>
</evidence>
<dbReference type="Proteomes" id="UP000675881">
    <property type="component" value="Chromosome 5"/>
</dbReference>
<dbReference type="PANTHER" id="PTHR24198">
    <property type="entry name" value="ANKYRIN REPEAT AND PROTEIN KINASE DOMAIN-CONTAINING PROTEIN"/>
    <property type="match status" value="1"/>
</dbReference>
<sequence length="562" mass="63876">MLSESVLQSNNSNNNFHSIKGIGKKKKKRNQAIGKIYSSVFPEIPYRSRKKAETNWSRYHPSNSRKYKTSSLNILVSVTPEEGDAVQESSRRIEDISGGDQILYNEGTQSELNRIEITDFDSVIDEKEGEGFTSEEVEEELSLKSGYRAPPITPIVTVKEYFEEEDQDSGLGRNEEIQKSDEESEGKSEEKSQEESCRKVIESLLRVHHHHHPATATLRKSSSVPTVAGKDSSFFPNFDWKDSDIKIEDDIILRQLTALHWAITNHDKTLLTHLFDHNVDFTPHLRGVTGLSLGVYLHNQDMVLEILTCMSKSRQLTRGINVLSTDNACRKESPLITAARTGQLEVVMDLVKFGADTEVRDGEGRTALWHAIREEQESVFYYLTKVAKVYYTSGDFLSCPLQLACKTSLLKKSGLLMAQHLIRHGANVEYADMALRNALYWSIYNCSGDMIVFLLNAGAIVKPWSWLEDESLPESVLNDRYYHWRIRRARTNPRSLKVICKTSIRSYLSSLHKGHSIISAIQSLNVTKELKKCLSLINFEIDSTSGQRRAREKLEKLSIELK</sequence>
<dbReference type="SMART" id="SM00248">
    <property type="entry name" value="ANK"/>
    <property type="match status" value="5"/>
</dbReference>
<dbReference type="InterPro" id="IPR036770">
    <property type="entry name" value="Ankyrin_rpt-contain_sf"/>
</dbReference>
<evidence type="ECO:0000256" key="1">
    <source>
        <dbReference type="ARBA" id="ARBA00022737"/>
    </source>
</evidence>
<proteinExistence type="predicted"/>
<dbReference type="PROSITE" id="PS50088">
    <property type="entry name" value="ANK_REPEAT"/>
    <property type="match status" value="1"/>
</dbReference>
<feature type="compositionally biased region" description="Polar residues" evidence="3">
    <location>
        <begin position="1"/>
        <end position="17"/>
    </location>
</feature>
<dbReference type="Gene3D" id="1.25.40.20">
    <property type="entry name" value="Ankyrin repeat-containing domain"/>
    <property type="match status" value="1"/>
</dbReference>
<feature type="compositionally biased region" description="Basic and acidic residues" evidence="3">
    <location>
        <begin position="173"/>
        <end position="195"/>
    </location>
</feature>
<organism evidence="4 5">
    <name type="scientific">Lepeophtheirus salmonis</name>
    <name type="common">Salmon louse</name>
    <name type="synonym">Caligus salmonis</name>
    <dbReference type="NCBI Taxonomy" id="72036"/>
    <lineage>
        <taxon>Eukaryota</taxon>
        <taxon>Metazoa</taxon>
        <taxon>Ecdysozoa</taxon>
        <taxon>Arthropoda</taxon>
        <taxon>Crustacea</taxon>
        <taxon>Multicrustacea</taxon>
        <taxon>Hexanauplia</taxon>
        <taxon>Copepoda</taxon>
        <taxon>Siphonostomatoida</taxon>
        <taxon>Caligidae</taxon>
        <taxon>Lepeophtheirus</taxon>
    </lineage>
</organism>
<keyword evidence="1" id="KW-0677">Repeat</keyword>
<dbReference type="AlphaFoldDB" id="A0A7R8H8Z8"/>
<evidence type="ECO:0000313" key="5">
    <source>
        <dbReference type="Proteomes" id="UP000675881"/>
    </source>
</evidence>
<dbReference type="SUPFAM" id="SSF48403">
    <property type="entry name" value="Ankyrin repeat"/>
    <property type="match status" value="1"/>
</dbReference>
<dbReference type="Pfam" id="PF12796">
    <property type="entry name" value="Ank_2"/>
    <property type="match status" value="1"/>
</dbReference>
<reference evidence="4" key="1">
    <citation type="submission" date="2021-02" db="EMBL/GenBank/DDBJ databases">
        <authorList>
            <person name="Bekaert M."/>
        </authorList>
    </citation>
    <scope>NUCLEOTIDE SEQUENCE</scope>
    <source>
        <strain evidence="4">IoA-00</strain>
    </source>
</reference>
<dbReference type="EMBL" id="HG994584">
    <property type="protein sequence ID" value="CAF2947010.1"/>
    <property type="molecule type" value="Genomic_DNA"/>
</dbReference>
<accession>A0A7R8H8Z8</accession>
<protein>
    <submittedName>
        <fullName evidence="4">(salmon louse) hypothetical protein</fullName>
    </submittedName>
</protein>
<feature type="region of interest" description="Disordered" evidence="3">
    <location>
        <begin position="1"/>
        <end position="30"/>
    </location>
</feature>
<dbReference type="PANTHER" id="PTHR24198:SF165">
    <property type="entry name" value="ANKYRIN REPEAT-CONTAINING PROTEIN-RELATED"/>
    <property type="match status" value="1"/>
</dbReference>
<evidence type="ECO:0000256" key="3">
    <source>
        <dbReference type="SAM" id="MobiDB-lite"/>
    </source>
</evidence>
<dbReference type="PROSITE" id="PS50297">
    <property type="entry name" value="ANK_REP_REGION"/>
    <property type="match status" value="1"/>
</dbReference>
<name>A0A7R8H8Z8_LEPSM</name>
<keyword evidence="5" id="KW-1185">Reference proteome</keyword>
<dbReference type="OrthoDB" id="194358at2759"/>
<gene>
    <name evidence="4" type="ORF">LSAA_10734</name>
</gene>
<evidence type="ECO:0000256" key="2">
    <source>
        <dbReference type="ARBA" id="ARBA00023043"/>
    </source>
</evidence>